<gene>
    <name evidence="3" type="ORF">OM076_12910</name>
</gene>
<dbReference type="GO" id="GO:0006508">
    <property type="term" value="P:proteolysis"/>
    <property type="evidence" value="ECO:0007669"/>
    <property type="project" value="InterPro"/>
</dbReference>
<feature type="chain" id="PRO_5040948041" description="Peptidase M6-like domain-containing protein" evidence="1">
    <location>
        <begin position="24"/>
        <end position="830"/>
    </location>
</feature>
<proteinExistence type="predicted"/>
<dbReference type="RefSeq" id="WP_270040362.1">
    <property type="nucleotide sequence ID" value="NZ_JAPDOD010000009.1"/>
</dbReference>
<dbReference type="Proteomes" id="UP001149140">
    <property type="component" value="Unassembled WGS sequence"/>
</dbReference>
<feature type="domain" description="Peptidase M6-like" evidence="2">
    <location>
        <begin position="276"/>
        <end position="332"/>
    </location>
</feature>
<dbReference type="EMBL" id="JAPDOD010000009">
    <property type="protein sequence ID" value="MDA0161171.1"/>
    <property type="molecule type" value="Genomic_DNA"/>
</dbReference>
<accession>A0A9X3MSR1</accession>
<comment type="caution">
    <text evidence="3">The sequence shown here is derived from an EMBL/GenBank/DDBJ whole genome shotgun (WGS) entry which is preliminary data.</text>
</comment>
<feature type="signal peptide" evidence="1">
    <location>
        <begin position="1"/>
        <end position="23"/>
    </location>
</feature>
<evidence type="ECO:0000313" key="3">
    <source>
        <dbReference type="EMBL" id="MDA0161171.1"/>
    </source>
</evidence>
<evidence type="ECO:0000313" key="4">
    <source>
        <dbReference type="Proteomes" id="UP001149140"/>
    </source>
</evidence>
<dbReference type="AlphaFoldDB" id="A0A9X3MSR1"/>
<keyword evidence="1" id="KW-0732">Signal</keyword>
<keyword evidence="4" id="KW-1185">Reference proteome</keyword>
<reference evidence="3" key="1">
    <citation type="submission" date="2022-10" db="EMBL/GenBank/DDBJ databases">
        <title>The WGS of Solirubrobacter ginsenosidimutans DSM 21036.</title>
        <authorList>
            <person name="Jiang Z."/>
        </authorList>
    </citation>
    <scope>NUCLEOTIDE SEQUENCE</scope>
    <source>
        <strain evidence="3">DSM 21036</strain>
    </source>
</reference>
<organism evidence="3 4">
    <name type="scientific">Solirubrobacter ginsenosidimutans</name>
    <dbReference type="NCBI Taxonomy" id="490573"/>
    <lineage>
        <taxon>Bacteria</taxon>
        <taxon>Bacillati</taxon>
        <taxon>Actinomycetota</taxon>
        <taxon>Thermoleophilia</taxon>
        <taxon>Solirubrobacterales</taxon>
        <taxon>Solirubrobacteraceae</taxon>
        <taxon>Solirubrobacter</taxon>
    </lineage>
</organism>
<evidence type="ECO:0000256" key="1">
    <source>
        <dbReference type="SAM" id="SignalP"/>
    </source>
</evidence>
<dbReference type="Pfam" id="PF05547">
    <property type="entry name" value="Peptidase_M6"/>
    <property type="match status" value="1"/>
</dbReference>
<protein>
    <recommendedName>
        <fullName evidence="2">Peptidase M6-like domain-containing protein</fullName>
    </recommendedName>
</protein>
<dbReference type="InterPro" id="IPR008757">
    <property type="entry name" value="Peptidase_M6-like_domain"/>
</dbReference>
<evidence type="ECO:0000259" key="2">
    <source>
        <dbReference type="Pfam" id="PF05547"/>
    </source>
</evidence>
<dbReference type="GO" id="GO:0008233">
    <property type="term" value="F:peptidase activity"/>
    <property type="evidence" value="ECO:0007669"/>
    <property type="project" value="InterPro"/>
</dbReference>
<name>A0A9X3MSR1_9ACTN</name>
<sequence>MRGTRAAVAAALVVLAAPAAALAADTAPAPIDPQNWTWQDELTWNDYKKLPGPDYSDPSIQPSVKKWKVALVVTDFPGTPFTISQPQGSTVFGTPTAVAHDIPRAQVPAFYRDFLNTPSELNHFQTMNRYWMEDSFGKYGVQLDAFGPYELPGTQYQYFLTDQASGNGTAHCPVLTPAKPCNKNFRTDARAAWLADVGAAKIAEYDNVFYVSAGEDESSTWQEFGEMKWMTQDQVPDAFGPKALGDLTQTNWAITRYVPWTSWVSAATNWPNASGNTSVEGESSGMSTYAHELSHNLSIPDNYGNPYAVVQQRGFTGMWDMMSRGTFNGPGGPHTRFQIPATQGASLGSQHNMRNKRFLNFVGDADLVRLNRNGLAASGLAVADVTAREVPHAAGDVAGVRVELDGTDGDKSTPCNYQTDWKCDGVRLNGTTVTGKYNAYTMEVVQQIGSDSFDPGHGVIINKVKNSASSCGGSSCFAWMIDSHPDDINHVDFVKPDGTPKIATQGDERQLNDGSFNAGLDSGSSYEWTDQQNRLHFYVVDKTTDAQGILHYKVAVKSLDGAGPQTRGVALTSGGSTQVAAGQWSTCTFGLKNTGAAAATDPALHPQDESAFLESDVYRLAASATGTGWSAKILNALTAVKFGETVKVPVYVTKALNASAAGTVTLTATSESDPAKTQTAVCGLSDGAVGGSVPATLALTMGTPASFGAFIPGVGKAYAAQTTATVISTAGDATLSVSDPSATATGKLVNGTFALNQPLMAQGSSPAAGPAGAFTAIGGSAAPTKLAGWVNPVANDPVTVGLQQTILASEPLRTGSYAKALTFTLSTTTP</sequence>